<name>A0ABQ5GMB4_9ASTR</name>
<evidence type="ECO:0000313" key="2">
    <source>
        <dbReference type="Proteomes" id="UP001151760"/>
    </source>
</evidence>
<sequence length="229" mass="25840">MENTNPPPTNNPHVLPTALRAKFVKKVNKLQAISTYIDSRVEKINQFLNGFTRPPNEIDIDDIKPDDESIDTPLVSPFLESDDDFDDGEVLNELEEYEGLESTGKNLAAIVRDIYVFVESFTYITDVMILKDIGERVPSEQRNEPPAQPKFVYAPILDINYFRHFLDILENYNPVDDEPMWVADRVVAPTPGSAITIPKTANELAIKGSSNSDNDKMARMDAMTMKMDA</sequence>
<reference evidence="1" key="2">
    <citation type="submission" date="2022-01" db="EMBL/GenBank/DDBJ databases">
        <authorList>
            <person name="Yamashiro T."/>
            <person name="Shiraishi A."/>
            <person name="Satake H."/>
            <person name="Nakayama K."/>
        </authorList>
    </citation>
    <scope>NUCLEOTIDE SEQUENCE</scope>
</reference>
<gene>
    <name evidence="1" type="ORF">Tco_1043310</name>
</gene>
<evidence type="ECO:0000313" key="1">
    <source>
        <dbReference type="EMBL" id="GJT76585.1"/>
    </source>
</evidence>
<accession>A0ABQ5GMB4</accession>
<reference evidence="1" key="1">
    <citation type="journal article" date="2022" name="Int. J. Mol. Sci.">
        <title>Draft Genome of Tanacetum Coccineum: Genomic Comparison of Closely Related Tanacetum-Family Plants.</title>
        <authorList>
            <person name="Yamashiro T."/>
            <person name="Shiraishi A."/>
            <person name="Nakayama K."/>
            <person name="Satake H."/>
        </authorList>
    </citation>
    <scope>NUCLEOTIDE SEQUENCE</scope>
</reference>
<dbReference type="EMBL" id="BQNB010018637">
    <property type="protein sequence ID" value="GJT76585.1"/>
    <property type="molecule type" value="Genomic_DNA"/>
</dbReference>
<comment type="caution">
    <text evidence="1">The sequence shown here is derived from an EMBL/GenBank/DDBJ whole genome shotgun (WGS) entry which is preliminary data.</text>
</comment>
<proteinExistence type="predicted"/>
<keyword evidence="2" id="KW-1185">Reference proteome</keyword>
<protein>
    <submittedName>
        <fullName evidence="1">Uncharacterized protein</fullName>
    </submittedName>
</protein>
<dbReference type="Proteomes" id="UP001151760">
    <property type="component" value="Unassembled WGS sequence"/>
</dbReference>
<organism evidence="1 2">
    <name type="scientific">Tanacetum coccineum</name>
    <dbReference type="NCBI Taxonomy" id="301880"/>
    <lineage>
        <taxon>Eukaryota</taxon>
        <taxon>Viridiplantae</taxon>
        <taxon>Streptophyta</taxon>
        <taxon>Embryophyta</taxon>
        <taxon>Tracheophyta</taxon>
        <taxon>Spermatophyta</taxon>
        <taxon>Magnoliopsida</taxon>
        <taxon>eudicotyledons</taxon>
        <taxon>Gunneridae</taxon>
        <taxon>Pentapetalae</taxon>
        <taxon>asterids</taxon>
        <taxon>campanulids</taxon>
        <taxon>Asterales</taxon>
        <taxon>Asteraceae</taxon>
        <taxon>Asteroideae</taxon>
        <taxon>Anthemideae</taxon>
        <taxon>Anthemidinae</taxon>
        <taxon>Tanacetum</taxon>
    </lineage>
</organism>